<proteinExistence type="predicted"/>
<name>A0A397JCE7_9GLOM</name>
<reference evidence="1 2" key="1">
    <citation type="submission" date="2018-08" db="EMBL/GenBank/DDBJ databases">
        <title>Genome and evolution of the arbuscular mycorrhizal fungus Diversispora epigaea (formerly Glomus versiforme) and its bacterial endosymbionts.</title>
        <authorList>
            <person name="Sun X."/>
            <person name="Fei Z."/>
            <person name="Harrison M."/>
        </authorList>
    </citation>
    <scope>NUCLEOTIDE SEQUENCE [LARGE SCALE GENOMIC DNA]</scope>
    <source>
        <strain evidence="1 2">IT104</strain>
    </source>
</reference>
<keyword evidence="2" id="KW-1185">Reference proteome</keyword>
<gene>
    <name evidence="1" type="ORF">Glove_81g20</name>
</gene>
<organism evidence="1 2">
    <name type="scientific">Diversispora epigaea</name>
    <dbReference type="NCBI Taxonomy" id="1348612"/>
    <lineage>
        <taxon>Eukaryota</taxon>
        <taxon>Fungi</taxon>
        <taxon>Fungi incertae sedis</taxon>
        <taxon>Mucoromycota</taxon>
        <taxon>Glomeromycotina</taxon>
        <taxon>Glomeromycetes</taxon>
        <taxon>Diversisporales</taxon>
        <taxon>Diversisporaceae</taxon>
        <taxon>Diversispora</taxon>
    </lineage>
</organism>
<accession>A0A397JCE7</accession>
<evidence type="ECO:0000313" key="1">
    <source>
        <dbReference type="EMBL" id="RHZ84448.1"/>
    </source>
</evidence>
<comment type="caution">
    <text evidence="1">The sequence shown here is derived from an EMBL/GenBank/DDBJ whole genome shotgun (WGS) entry which is preliminary data.</text>
</comment>
<protein>
    <submittedName>
        <fullName evidence="1">Uncharacterized protein</fullName>
    </submittedName>
</protein>
<sequence length="176" mass="19052">MWIGPFITGTSSALSSNLTTSFAAKLLLPILDNSTASFKAKNSYSIDCNGSNPTGSNFTECKNEIDKALRSNGFSNTTPSYAAMALAIIALSGIMVRLENKYQNGRQSLIRFSQGWNLGGIIVNNLPQNNNRIEMTGYAPTFSWFVYLTASNDALANEADRTSVLGLFEASLRDDA</sequence>
<dbReference type="AlphaFoldDB" id="A0A397JCE7"/>
<dbReference type="EMBL" id="PQFF01000077">
    <property type="protein sequence ID" value="RHZ84448.1"/>
    <property type="molecule type" value="Genomic_DNA"/>
</dbReference>
<evidence type="ECO:0000313" key="2">
    <source>
        <dbReference type="Proteomes" id="UP000266861"/>
    </source>
</evidence>
<dbReference type="OrthoDB" id="2482645at2759"/>
<dbReference type="Proteomes" id="UP000266861">
    <property type="component" value="Unassembled WGS sequence"/>
</dbReference>